<evidence type="ECO:0000256" key="3">
    <source>
        <dbReference type="ARBA" id="ARBA00022679"/>
    </source>
</evidence>
<dbReference type="GO" id="GO:0009228">
    <property type="term" value="P:thiamine biosynthetic process"/>
    <property type="evidence" value="ECO:0007669"/>
    <property type="project" value="InterPro"/>
</dbReference>
<comment type="pathway">
    <text evidence="1">Cofactor biosynthesis; thiamine diphosphate biosynthesis.</text>
</comment>
<reference evidence="8" key="1">
    <citation type="submission" date="2020-10" db="EMBL/GenBank/DDBJ databases">
        <authorList>
            <person name="Gilroy R."/>
        </authorList>
    </citation>
    <scope>NUCLEOTIDE SEQUENCE</scope>
    <source>
        <strain evidence="8">ChiHjej13B12-12457</strain>
    </source>
</reference>
<dbReference type="GO" id="GO:0005524">
    <property type="term" value="F:ATP binding"/>
    <property type="evidence" value="ECO:0007669"/>
    <property type="project" value="UniProtKB-KW"/>
</dbReference>
<dbReference type="EMBL" id="DVHI01000096">
    <property type="protein sequence ID" value="HIR63389.1"/>
    <property type="molecule type" value="Genomic_DNA"/>
</dbReference>
<feature type="domain" description="Pyridoxamine kinase/Phosphomethylpyrimidine kinase" evidence="7">
    <location>
        <begin position="14"/>
        <end position="269"/>
    </location>
</feature>
<keyword evidence="5 8" id="KW-0418">Kinase</keyword>
<proteinExistence type="predicted"/>
<dbReference type="CDD" id="cd01169">
    <property type="entry name" value="HMPP_kinase"/>
    <property type="match status" value="1"/>
</dbReference>
<evidence type="ECO:0000259" key="7">
    <source>
        <dbReference type="Pfam" id="PF08543"/>
    </source>
</evidence>
<name>A0A9D1E224_9BACT</name>
<sequence>MKDYPIVLSIAGSDPSGGAGIQADIKAISACGGYAAAAITAVTVQNTAGVSEVEYLRPELVAAQIDAVMSDLAVDAVKIGMTGTVPIVEAIASQLAVHPVLYVVTDPVMVSTSKDSLTLPEAVDALCSRIFPRSHLVTPNIDEASRLAGFRIRSVEDMDRAAALLRDRYGCAFLVKGGDLPAASGQSVPDIVSQSTDVLCDLDGLVHITSERVLTNNLHGTGCTLSSSIAAFLGAGHPLREAVQTAVAYVHNAIVAAAPLRIGHGHGPLRHFYR</sequence>
<dbReference type="PANTHER" id="PTHR20858:SF17">
    <property type="entry name" value="HYDROXYMETHYLPYRIMIDINE_PHOSPHOMETHYLPYRIMIDINE KINASE THI20-RELATED"/>
    <property type="match status" value="1"/>
</dbReference>
<dbReference type="FunFam" id="3.40.1190.20:FF:000003">
    <property type="entry name" value="Phosphomethylpyrimidine kinase ThiD"/>
    <property type="match status" value="1"/>
</dbReference>
<dbReference type="InterPro" id="IPR029056">
    <property type="entry name" value="Ribokinase-like"/>
</dbReference>
<comment type="caution">
    <text evidence="8">The sequence shown here is derived from an EMBL/GenBank/DDBJ whole genome shotgun (WGS) entry which is preliminary data.</text>
</comment>
<evidence type="ECO:0000256" key="2">
    <source>
        <dbReference type="ARBA" id="ARBA00012135"/>
    </source>
</evidence>
<dbReference type="SUPFAM" id="SSF53613">
    <property type="entry name" value="Ribokinase-like"/>
    <property type="match status" value="1"/>
</dbReference>
<gene>
    <name evidence="8" type="primary">thiD</name>
    <name evidence="8" type="ORF">IAC94_07720</name>
</gene>
<dbReference type="Proteomes" id="UP000886744">
    <property type="component" value="Unassembled WGS sequence"/>
</dbReference>
<dbReference type="Gene3D" id="3.40.1190.20">
    <property type="match status" value="1"/>
</dbReference>
<dbReference type="InterPro" id="IPR013749">
    <property type="entry name" value="PM/HMP-P_kinase-1"/>
</dbReference>
<dbReference type="AlphaFoldDB" id="A0A9D1E224"/>
<dbReference type="Pfam" id="PF08543">
    <property type="entry name" value="Phos_pyr_kin"/>
    <property type="match status" value="1"/>
</dbReference>
<evidence type="ECO:0000313" key="8">
    <source>
        <dbReference type="EMBL" id="HIR63389.1"/>
    </source>
</evidence>
<reference evidence="8" key="2">
    <citation type="journal article" date="2021" name="PeerJ">
        <title>Extensive microbial diversity within the chicken gut microbiome revealed by metagenomics and culture.</title>
        <authorList>
            <person name="Gilroy R."/>
            <person name="Ravi A."/>
            <person name="Getino M."/>
            <person name="Pursley I."/>
            <person name="Horton D.L."/>
            <person name="Alikhan N.F."/>
            <person name="Baker D."/>
            <person name="Gharbi K."/>
            <person name="Hall N."/>
            <person name="Watson M."/>
            <person name="Adriaenssens E.M."/>
            <person name="Foster-Nyarko E."/>
            <person name="Jarju S."/>
            <person name="Secka A."/>
            <person name="Antonio M."/>
            <person name="Oren A."/>
            <person name="Chaudhuri R.R."/>
            <person name="La Ragione R."/>
            <person name="Hildebrand F."/>
            <person name="Pallen M.J."/>
        </authorList>
    </citation>
    <scope>NUCLEOTIDE SEQUENCE</scope>
    <source>
        <strain evidence="8">ChiHjej13B12-12457</strain>
    </source>
</reference>
<keyword evidence="4" id="KW-0547">Nucleotide-binding</keyword>
<protein>
    <recommendedName>
        <fullName evidence="2">hydroxymethylpyrimidine kinase</fullName>
        <ecNumber evidence="2">2.7.1.49</ecNumber>
    </recommendedName>
</protein>
<dbReference type="GO" id="GO:0008902">
    <property type="term" value="F:hydroxymethylpyrimidine kinase activity"/>
    <property type="evidence" value="ECO:0007669"/>
    <property type="project" value="UniProtKB-EC"/>
</dbReference>
<evidence type="ECO:0000256" key="5">
    <source>
        <dbReference type="ARBA" id="ARBA00022777"/>
    </source>
</evidence>
<evidence type="ECO:0000256" key="4">
    <source>
        <dbReference type="ARBA" id="ARBA00022741"/>
    </source>
</evidence>
<dbReference type="NCBIfam" id="TIGR00097">
    <property type="entry name" value="HMP-P_kinase"/>
    <property type="match status" value="1"/>
</dbReference>
<organism evidence="8 9">
    <name type="scientific">Candidatus Coprenecus avistercoris</name>
    <dbReference type="NCBI Taxonomy" id="2840730"/>
    <lineage>
        <taxon>Bacteria</taxon>
        <taxon>Pseudomonadati</taxon>
        <taxon>Bacteroidota</taxon>
        <taxon>Bacteroidia</taxon>
        <taxon>Bacteroidales</taxon>
        <taxon>Rikenellaceae</taxon>
        <taxon>Rikenellaceae incertae sedis</taxon>
        <taxon>Candidatus Coprenecus</taxon>
    </lineage>
</organism>
<evidence type="ECO:0000313" key="9">
    <source>
        <dbReference type="Proteomes" id="UP000886744"/>
    </source>
</evidence>
<dbReference type="InterPro" id="IPR004399">
    <property type="entry name" value="HMP/HMP-P_kinase_dom"/>
</dbReference>
<dbReference type="PANTHER" id="PTHR20858">
    <property type="entry name" value="PHOSPHOMETHYLPYRIMIDINE KINASE"/>
    <property type="match status" value="1"/>
</dbReference>
<evidence type="ECO:0000256" key="6">
    <source>
        <dbReference type="ARBA" id="ARBA00022840"/>
    </source>
</evidence>
<dbReference type="GO" id="GO:0005829">
    <property type="term" value="C:cytosol"/>
    <property type="evidence" value="ECO:0007669"/>
    <property type="project" value="TreeGrafter"/>
</dbReference>
<keyword evidence="6" id="KW-0067">ATP-binding</keyword>
<dbReference type="EC" id="2.7.1.49" evidence="2"/>
<keyword evidence="3 8" id="KW-0808">Transferase</keyword>
<accession>A0A9D1E224</accession>
<evidence type="ECO:0000256" key="1">
    <source>
        <dbReference type="ARBA" id="ARBA00004948"/>
    </source>
</evidence>
<dbReference type="GO" id="GO:0008972">
    <property type="term" value="F:phosphomethylpyrimidine kinase activity"/>
    <property type="evidence" value="ECO:0007669"/>
    <property type="project" value="InterPro"/>
</dbReference>